<feature type="site" description="Transition state stabilizer" evidence="2">
    <location>
        <position position="137"/>
    </location>
</feature>
<dbReference type="Proteomes" id="UP000321197">
    <property type="component" value="Unassembled WGS sequence"/>
</dbReference>
<dbReference type="AlphaFoldDB" id="A0A511R7G2"/>
<dbReference type="UniPathway" id="UPA00904">
    <property type="reaction ID" value="UER00874"/>
</dbReference>
<dbReference type="RefSeq" id="WP_119342178.1">
    <property type="nucleotide sequence ID" value="NZ_BJXL01000180.1"/>
</dbReference>
<evidence type="ECO:0000256" key="1">
    <source>
        <dbReference type="ARBA" id="ARBA00023235"/>
    </source>
</evidence>
<dbReference type="InterPro" id="IPR011559">
    <property type="entry name" value="Initiation_fac_2B_a/b/d"/>
</dbReference>
<feature type="binding site" evidence="2">
    <location>
        <position position="176"/>
    </location>
    <ligand>
        <name>substrate</name>
    </ligand>
</feature>
<dbReference type="GO" id="GO:0046523">
    <property type="term" value="F:S-methyl-5-thioribose-1-phosphate isomerase activity"/>
    <property type="evidence" value="ECO:0007669"/>
    <property type="project" value="UniProtKB-UniRule"/>
</dbReference>
<dbReference type="NCBIfam" id="TIGR00512">
    <property type="entry name" value="salvage_mtnA"/>
    <property type="match status" value="1"/>
</dbReference>
<keyword evidence="2" id="KW-0486">Methionine biosynthesis</keyword>
<dbReference type="Gene3D" id="1.20.120.420">
    <property type="entry name" value="translation initiation factor eif-2b, domain 1"/>
    <property type="match status" value="1"/>
</dbReference>
<dbReference type="InterPro" id="IPR005251">
    <property type="entry name" value="IF-M1Pi"/>
</dbReference>
<reference evidence="3 4" key="1">
    <citation type="submission" date="2019-07" db="EMBL/GenBank/DDBJ databases">
        <title>Whole genome shotgun sequence of Meiothermus hypogaeus NBRC 106114.</title>
        <authorList>
            <person name="Hosoyama A."/>
            <person name="Uohara A."/>
            <person name="Ohji S."/>
            <person name="Ichikawa N."/>
        </authorList>
    </citation>
    <scope>NUCLEOTIDE SEQUENCE [LARGE SCALE GENOMIC DNA]</scope>
    <source>
        <strain evidence="3 4">NBRC 106114</strain>
    </source>
</reference>
<organism evidence="3 4">
    <name type="scientific">Meiothermus hypogaeus NBRC 106114</name>
    <dbReference type="NCBI Taxonomy" id="1227553"/>
    <lineage>
        <taxon>Bacteria</taxon>
        <taxon>Thermotogati</taxon>
        <taxon>Deinococcota</taxon>
        <taxon>Deinococci</taxon>
        <taxon>Thermales</taxon>
        <taxon>Thermaceae</taxon>
        <taxon>Meiothermus</taxon>
    </lineage>
</organism>
<keyword evidence="1 2" id="KW-0413">Isomerase</keyword>
<dbReference type="FunFam" id="3.40.50.10470:FF:000006">
    <property type="entry name" value="Methylthioribose-1-phosphate isomerase"/>
    <property type="match status" value="1"/>
</dbReference>
<feature type="active site" description="Proton donor" evidence="2">
    <location>
        <position position="217"/>
    </location>
</feature>
<comment type="catalytic activity">
    <reaction evidence="2">
        <text>5-(methylsulfanyl)-alpha-D-ribose 1-phosphate = 5-(methylsulfanyl)-D-ribulose 1-phosphate</text>
        <dbReference type="Rhea" id="RHEA:19989"/>
        <dbReference type="ChEBI" id="CHEBI:58533"/>
        <dbReference type="ChEBI" id="CHEBI:58548"/>
        <dbReference type="EC" id="5.3.1.23"/>
    </reaction>
</comment>
<comment type="caution">
    <text evidence="3">The sequence shown here is derived from an EMBL/GenBank/DDBJ whole genome shotgun (WGS) entry which is preliminary data.</text>
</comment>
<feature type="binding site" evidence="2">
    <location>
        <begin position="227"/>
        <end position="228"/>
    </location>
    <ligand>
        <name>substrate</name>
    </ligand>
</feature>
<feature type="binding site" evidence="2">
    <location>
        <position position="80"/>
    </location>
    <ligand>
        <name>substrate</name>
    </ligand>
</feature>
<dbReference type="EMBL" id="BJXL01000180">
    <property type="protein sequence ID" value="GEM85147.1"/>
    <property type="molecule type" value="Genomic_DNA"/>
</dbReference>
<dbReference type="SUPFAM" id="SSF100950">
    <property type="entry name" value="NagB/RpiA/CoA transferase-like"/>
    <property type="match status" value="1"/>
</dbReference>
<protein>
    <recommendedName>
        <fullName evidence="2">Methylthioribose-1-phosphate isomerase</fullName>
        <shortName evidence="2">M1Pi</shortName>
        <shortName evidence="2">MTR-1-P isomerase</shortName>
        <ecNumber evidence="2">5.3.1.23</ecNumber>
    </recommendedName>
    <alternativeName>
        <fullName evidence="2">S-methyl-5-thioribose-1-phosphate isomerase</fullName>
    </alternativeName>
</protein>
<comment type="function">
    <text evidence="2">Catalyzes the interconversion of methylthioribose-1-phosphate (MTR-1-P) into methylthioribulose-1-phosphate (MTRu-1-P).</text>
</comment>
<dbReference type="EC" id="5.3.1.23" evidence="2"/>
<gene>
    <name evidence="2 3" type="primary">mtnA</name>
    <name evidence="3" type="ORF">MHY01S_33130</name>
</gene>
<dbReference type="Gene3D" id="3.40.50.10470">
    <property type="entry name" value="Translation initiation factor eif-2b, domain 2"/>
    <property type="match status" value="1"/>
</dbReference>
<dbReference type="InterPro" id="IPR027363">
    <property type="entry name" value="M1Pi_N"/>
</dbReference>
<keyword evidence="2" id="KW-0028">Amino-acid biosynthesis</keyword>
<proteinExistence type="inferred from homology"/>
<name>A0A511R7G2_9DEIN</name>
<dbReference type="HAMAP" id="MF_01678">
    <property type="entry name" value="Salvage_MtnA"/>
    <property type="match status" value="1"/>
</dbReference>
<comment type="similarity">
    <text evidence="2">Belongs to the EIF-2B alpha/beta/delta subunits family. MtnA subfamily.</text>
</comment>
<dbReference type="Pfam" id="PF01008">
    <property type="entry name" value="IF-2B"/>
    <property type="match status" value="1"/>
</dbReference>
<sequence>MRVVPFRFEENTFWLLDQRKLPFEEVWVPCKSAQETALGIKEMVVRGAPAIGVTAAYGMVLAHLSGEKPAQADALLRQSRPTAVNLFYALDRMKPHWGNLEASLQEAKAIWTEVEATEQAISQHGARVLKGQVLTHCNTGPLATGGFGTALGAIIEAHRQGRVTHVWVDETRPYLQGARLTAYELQKAGVPATLITDNMAAYQMGQGQVDAVILGTDRMALNGDFANKIGTYGLAILAQYHGIPFYPALPLSSVDPRLESGTQIPIEERSAREVTFIRGQPIAPEGFPAAHPGFDVTPNHLITGIVTEKGVLYPPFDESLRAALGIG</sequence>
<evidence type="ECO:0000313" key="3">
    <source>
        <dbReference type="EMBL" id="GEM85147.1"/>
    </source>
</evidence>
<dbReference type="PANTHER" id="PTHR43475:SF1">
    <property type="entry name" value="METHYLTHIORIBOSE-1-PHOSPHATE ISOMERASE"/>
    <property type="match status" value="1"/>
</dbReference>
<accession>A0A511R7G2</accession>
<dbReference type="InterPro" id="IPR037171">
    <property type="entry name" value="NagB/RpiA_transferase-like"/>
</dbReference>
<dbReference type="InterPro" id="IPR042529">
    <property type="entry name" value="IF_2B-like_C"/>
</dbReference>
<dbReference type="InterPro" id="IPR000649">
    <property type="entry name" value="IF-2B-related"/>
</dbReference>
<dbReference type="PANTHER" id="PTHR43475">
    <property type="entry name" value="METHYLTHIORIBOSE-1-PHOSPHATE ISOMERASE"/>
    <property type="match status" value="1"/>
</dbReference>
<dbReference type="GO" id="GO:0019509">
    <property type="term" value="P:L-methionine salvage from methylthioadenosine"/>
    <property type="evidence" value="ECO:0007669"/>
    <property type="project" value="UniProtKB-UniRule"/>
</dbReference>
<evidence type="ECO:0000256" key="2">
    <source>
        <dbReference type="HAMAP-Rule" id="MF_01678"/>
    </source>
</evidence>
<evidence type="ECO:0000313" key="4">
    <source>
        <dbReference type="Proteomes" id="UP000321197"/>
    </source>
</evidence>
<feature type="binding site" evidence="2">
    <location>
        <begin position="46"/>
        <end position="48"/>
    </location>
    <ligand>
        <name>substrate</name>
    </ligand>
</feature>
<dbReference type="NCBIfam" id="NF004326">
    <property type="entry name" value="PRK05720.1"/>
    <property type="match status" value="1"/>
</dbReference>
<comment type="pathway">
    <text evidence="2">Amino-acid biosynthesis; L-methionine biosynthesis via salvage pathway; L-methionine from S-methyl-5-thio-alpha-D-ribose 1-phosphate: step 1/6.</text>
</comment>
<dbReference type="NCBIfam" id="TIGR00524">
    <property type="entry name" value="eIF-2B_rel"/>
    <property type="match status" value="1"/>
</dbReference>
<dbReference type="OrthoDB" id="9803436at2"/>